<keyword evidence="12" id="KW-1185">Reference proteome</keyword>
<dbReference type="HOGENOM" id="CLU_013093_2_2_1"/>
<evidence type="ECO:0000256" key="3">
    <source>
        <dbReference type="ARBA" id="ARBA00012755"/>
    </source>
</evidence>
<dbReference type="Gene3D" id="3.20.20.70">
    <property type="entry name" value="Aldolase class I"/>
    <property type="match status" value="1"/>
</dbReference>
<evidence type="ECO:0000256" key="7">
    <source>
        <dbReference type="ARBA" id="ARBA00023295"/>
    </source>
</evidence>
<dbReference type="Pfam" id="PF16499">
    <property type="entry name" value="Melibiase_2"/>
    <property type="match status" value="1"/>
</dbReference>
<dbReference type="CDD" id="cd14792">
    <property type="entry name" value="GH27"/>
    <property type="match status" value="1"/>
</dbReference>
<dbReference type="InterPro" id="IPR013785">
    <property type="entry name" value="Aldolase_TIM"/>
</dbReference>
<feature type="domain" description="Alpha galactosidase C-terminal" evidence="10">
    <location>
        <begin position="320"/>
        <end position="395"/>
    </location>
</feature>
<dbReference type="KEGG" id="smo:SELMODRAFT_446636"/>
<dbReference type="GO" id="GO:0004557">
    <property type="term" value="F:alpha-galactosidase activity"/>
    <property type="evidence" value="ECO:0007669"/>
    <property type="project" value="UniProtKB-EC"/>
</dbReference>
<keyword evidence="7 8" id="KW-0326">Glycosidase</keyword>
<evidence type="ECO:0000313" key="12">
    <source>
        <dbReference type="Proteomes" id="UP000001514"/>
    </source>
</evidence>
<dbReference type="InterPro" id="IPR013780">
    <property type="entry name" value="Glyco_hydro_b"/>
</dbReference>
<name>D8ST64_SELML</name>
<evidence type="ECO:0000256" key="2">
    <source>
        <dbReference type="ARBA" id="ARBA00009743"/>
    </source>
</evidence>
<proteinExistence type="inferred from homology"/>
<dbReference type="STRING" id="88036.D8ST64"/>
<evidence type="ECO:0000313" key="11">
    <source>
        <dbReference type="EMBL" id="EFJ12350.1"/>
    </source>
</evidence>
<dbReference type="Gramene" id="EFJ12350">
    <property type="protein sequence ID" value="EFJ12350"/>
    <property type="gene ID" value="SELMODRAFT_446636"/>
</dbReference>
<dbReference type="FunFam" id="2.60.40.1180:FF:000008">
    <property type="entry name" value="Alpha-galactosidase"/>
    <property type="match status" value="1"/>
</dbReference>
<dbReference type="Gene3D" id="2.60.40.1180">
    <property type="entry name" value="Golgi alpha-mannosidase II"/>
    <property type="match status" value="1"/>
</dbReference>
<keyword evidence="4 9" id="KW-0732">Signal</keyword>
<feature type="signal peptide" evidence="9">
    <location>
        <begin position="1"/>
        <end position="24"/>
    </location>
</feature>
<reference evidence="11 12" key="1">
    <citation type="journal article" date="2011" name="Science">
        <title>The Selaginella genome identifies genetic changes associated with the evolution of vascular plants.</title>
        <authorList>
            <person name="Banks J.A."/>
            <person name="Nishiyama T."/>
            <person name="Hasebe M."/>
            <person name="Bowman J.L."/>
            <person name="Gribskov M."/>
            <person name="dePamphilis C."/>
            <person name="Albert V.A."/>
            <person name="Aono N."/>
            <person name="Aoyama T."/>
            <person name="Ambrose B.A."/>
            <person name="Ashton N.W."/>
            <person name="Axtell M.J."/>
            <person name="Barker E."/>
            <person name="Barker M.S."/>
            <person name="Bennetzen J.L."/>
            <person name="Bonawitz N.D."/>
            <person name="Chapple C."/>
            <person name="Cheng C."/>
            <person name="Correa L.G."/>
            <person name="Dacre M."/>
            <person name="DeBarry J."/>
            <person name="Dreyer I."/>
            <person name="Elias M."/>
            <person name="Engstrom E.M."/>
            <person name="Estelle M."/>
            <person name="Feng L."/>
            <person name="Finet C."/>
            <person name="Floyd S.K."/>
            <person name="Frommer W.B."/>
            <person name="Fujita T."/>
            <person name="Gramzow L."/>
            <person name="Gutensohn M."/>
            <person name="Harholt J."/>
            <person name="Hattori M."/>
            <person name="Heyl A."/>
            <person name="Hirai T."/>
            <person name="Hiwatashi Y."/>
            <person name="Ishikawa M."/>
            <person name="Iwata M."/>
            <person name="Karol K.G."/>
            <person name="Koehler B."/>
            <person name="Kolukisaoglu U."/>
            <person name="Kubo M."/>
            <person name="Kurata T."/>
            <person name="Lalonde S."/>
            <person name="Li K."/>
            <person name="Li Y."/>
            <person name="Litt A."/>
            <person name="Lyons E."/>
            <person name="Manning G."/>
            <person name="Maruyama T."/>
            <person name="Michael T.P."/>
            <person name="Mikami K."/>
            <person name="Miyazaki S."/>
            <person name="Morinaga S."/>
            <person name="Murata T."/>
            <person name="Mueller-Roeber B."/>
            <person name="Nelson D.R."/>
            <person name="Obara M."/>
            <person name="Oguri Y."/>
            <person name="Olmstead R.G."/>
            <person name="Onodera N."/>
            <person name="Petersen B.L."/>
            <person name="Pils B."/>
            <person name="Prigge M."/>
            <person name="Rensing S.A."/>
            <person name="Riano-Pachon D.M."/>
            <person name="Roberts A.W."/>
            <person name="Sato Y."/>
            <person name="Scheller H.V."/>
            <person name="Schulz B."/>
            <person name="Schulz C."/>
            <person name="Shakirov E.V."/>
            <person name="Shibagaki N."/>
            <person name="Shinohara N."/>
            <person name="Shippen D.E."/>
            <person name="Soerensen I."/>
            <person name="Sotooka R."/>
            <person name="Sugimoto N."/>
            <person name="Sugita M."/>
            <person name="Sumikawa N."/>
            <person name="Tanurdzic M."/>
            <person name="Theissen G."/>
            <person name="Ulvskov P."/>
            <person name="Wakazuki S."/>
            <person name="Weng J.K."/>
            <person name="Willats W.W."/>
            <person name="Wipf D."/>
            <person name="Wolf P.G."/>
            <person name="Yang L."/>
            <person name="Zimmer A.D."/>
            <person name="Zhu Q."/>
            <person name="Mitros T."/>
            <person name="Hellsten U."/>
            <person name="Loque D."/>
            <person name="Otillar R."/>
            <person name="Salamov A."/>
            <person name="Schmutz J."/>
            <person name="Shapiro H."/>
            <person name="Lindquist E."/>
            <person name="Lucas S."/>
            <person name="Rokhsar D."/>
            <person name="Grigoriev I.V."/>
        </authorList>
    </citation>
    <scope>NUCLEOTIDE SEQUENCE [LARGE SCALE GENOMIC DNA]</scope>
</reference>
<evidence type="ECO:0000256" key="9">
    <source>
        <dbReference type="SAM" id="SignalP"/>
    </source>
</evidence>
<evidence type="ECO:0000256" key="1">
    <source>
        <dbReference type="ARBA" id="ARBA00001255"/>
    </source>
</evidence>
<dbReference type="EMBL" id="GL377639">
    <property type="protein sequence ID" value="EFJ12350.1"/>
    <property type="molecule type" value="Genomic_DNA"/>
</dbReference>
<keyword evidence="5 8" id="KW-0378">Hydrolase</keyword>
<evidence type="ECO:0000256" key="6">
    <source>
        <dbReference type="ARBA" id="ARBA00023157"/>
    </source>
</evidence>
<dbReference type="SUPFAM" id="SSF51011">
    <property type="entry name" value="Glycosyl hydrolase domain"/>
    <property type="match status" value="1"/>
</dbReference>
<evidence type="ECO:0000259" key="10">
    <source>
        <dbReference type="Pfam" id="PF17801"/>
    </source>
</evidence>
<dbReference type="Pfam" id="PF17801">
    <property type="entry name" value="Melibiase_C"/>
    <property type="match status" value="1"/>
</dbReference>
<dbReference type="SUPFAM" id="SSF51445">
    <property type="entry name" value="(Trans)glycosidases"/>
    <property type="match status" value="1"/>
</dbReference>
<dbReference type="PANTHER" id="PTHR11452">
    <property type="entry name" value="ALPHA-GALACTOSIDASE/ALPHA-N-ACETYLGALACTOSAMINIDASE"/>
    <property type="match status" value="1"/>
</dbReference>
<dbReference type="FunFam" id="3.20.20.70:FF:000093">
    <property type="entry name" value="Alpha-galactosidase"/>
    <property type="match status" value="1"/>
</dbReference>
<gene>
    <name evidence="11" type="ORF">SELMODRAFT_446636</name>
</gene>
<dbReference type="GO" id="GO:0005975">
    <property type="term" value="P:carbohydrate metabolic process"/>
    <property type="evidence" value="ECO:0007669"/>
    <property type="project" value="InterPro"/>
</dbReference>
<comment type="similarity">
    <text evidence="2 8">Belongs to the glycosyl hydrolase 27 family.</text>
</comment>
<dbReference type="PANTHER" id="PTHR11452:SF75">
    <property type="entry name" value="ALPHA-GALACTOSIDASE MEL1"/>
    <property type="match status" value="1"/>
</dbReference>
<dbReference type="EC" id="3.2.1.22" evidence="3 8"/>
<dbReference type="PRINTS" id="PR00740">
    <property type="entry name" value="GLHYDRLASE27"/>
</dbReference>
<dbReference type="Proteomes" id="UP000001514">
    <property type="component" value="Unassembled WGS sequence"/>
</dbReference>
<dbReference type="OMA" id="HANSRFL"/>
<organism evidence="12">
    <name type="scientific">Selaginella moellendorffii</name>
    <name type="common">Spikemoss</name>
    <dbReference type="NCBI Taxonomy" id="88036"/>
    <lineage>
        <taxon>Eukaryota</taxon>
        <taxon>Viridiplantae</taxon>
        <taxon>Streptophyta</taxon>
        <taxon>Embryophyta</taxon>
        <taxon>Tracheophyta</taxon>
        <taxon>Lycopodiopsida</taxon>
        <taxon>Selaginellales</taxon>
        <taxon>Selaginellaceae</taxon>
        <taxon>Selaginella</taxon>
    </lineage>
</organism>
<dbReference type="InParanoid" id="D8ST64"/>
<keyword evidence="6 8" id="KW-1015">Disulfide bond</keyword>
<accession>D8ST64</accession>
<sequence>MAMAAMVWALAPLVILLIHPAVCSRLILSPLTLHNGLGKTPPMGWNSWNHFGCNIDELTVKETAEALVSTGLAALGYNYLNVDDCWAEMKRGSEGELTARAATFPSGIKALADFVHEKGLKFGIYSDAGYFTCEKQPGSLGYEEQDAETFASWGIDYLKYDNCFTDGSKPELRYPIMQEALAKTGRKIFFSICEWGVDDPAEWAPDVGNSWRTTGDITDTWKSMTTIADLNDRWASFAGPGGWNDPDMLEVGNGGMTIDEYRSHFSIWALMKAPLILGCDLRDMSNDTLEIITNKEVISVNQDSLGIQGRKVCKKGPEECHEIWAGPLSLKRTAVVIWNRCEEDADIEVSWQEISLHPSTRVTIRDLWKHEYWSGVYNESIVVSVAPHGAEMFILSPGWSSLPKQEGRA</sequence>
<feature type="chain" id="PRO_5003123012" description="Alpha-galactosidase" evidence="9">
    <location>
        <begin position="25"/>
        <end position="409"/>
    </location>
</feature>
<dbReference type="FunCoup" id="D8ST64">
    <property type="interactions" value="3822"/>
</dbReference>
<evidence type="ECO:0000256" key="5">
    <source>
        <dbReference type="ARBA" id="ARBA00022801"/>
    </source>
</evidence>
<protein>
    <recommendedName>
        <fullName evidence="3 8">Alpha-galactosidase</fullName>
        <ecNumber evidence="3 8">3.2.1.22</ecNumber>
    </recommendedName>
    <alternativeName>
        <fullName evidence="8">Melibiase</fullName>
    </alternativeName>
</protein>
<evidence type="ECO:0000256" key="4">
    <source>
        <dbReference type="ARBA" id="ARBA00022729"/>
    </source>
</evidence>
<dbReference type="AlphaFoldDB" id="D8ST64"/>
<dbReference type="InterPro" id="IPR041233">
    <property type="entry name" value="Melibiase_C"/>
</dbReference>
<comment type="catalytic activity">
    <reaction evidence="1 8">
        <text>Hydrolysis of terminal, non-reducing alpha-D-galactose residues in alpha-D-galactosides, including galactose oligosaccharides, galactomannans and galactolipids.</text>
        <dbReference type="EC" id="3.2.1.22"/>
    </reaction>
</comment>
<dbReference type="InterPro" id="IPR017853">
    <property type="entry name" value="GH"/>
</dbReference>
<dbReference type="eggNOG" id="KOG2366">
    <property type="taxonomic scope" value="Eukaryota"/>
</dbReference>
<dbReference type="InterPro" id="IPR002241">
    <property type="entry name" value="Glyco_hydro_27"/>
</dbReference>
<evidence type="ECO:0000256" key="8">
    <source>
        <dbReference type="RuleBase" id="RU361168"/>
    </source>
</evidence>